<accession>N6SZY7</accession>
<reference evidence="3" key="1">
    <citation type="journal article" date="2013" name="Genome Biol.">
        <title>Draft genome of the mountain pine beetle, Dendroctonus ponderosae Hopkins, a major forest pest.</title>
        <authorList>
            <person name="Keeling C.I."/>
            <person name="Yuen M.M."/>
            <person name="Liao N.Y."/>
            <person name="Docking T.R."/>
            <person name="Chan S.K."/>
            <person name="Taylor G.A."/>
            <person name="Palmquist D.L."/>
            <person name="Jackman S.D."/>
            <person name="Nguyen A."/>
            <person name="Li M."/>
            <person name="Henderson H."/>
            <person name="Janes J.K."/>
            <person name="Zhao Y."/>
            <person name="Pandoh P."/>
            <person name="Moore R."/>
            <person name="Sperling F.A."/>
            <person name="Huber D.P."/>
            <person name="Birol I."/>
            <person name="Jones S.J."/>
            <person name="Bohlmann J."/>
        </authorList>
    </citation>
    <scope>NUCLEOTIDE SEQUENCE</scope>
</reference>
<dbReference type="Pfam" id="PF02984">
    <property type="entry name" value="Cyclin_C"/>
    <property type="match status" value="1"/>
</dbReference>
<dbReference type="EMBL" id="KB741282">
    <property type="protein sequence ID" value="ENN70823.1"/>
    <property type="molecule type" value="Genomic_DNA"/>
</dbReference>
<dbReference type="SMART" id="SM00385">
    <property type="entry name" value="CYCLIN"/>
    <property type="match status" value="2"/>
</dbReference>
<dbReference type="SUPFAM" id="SSF47954">
    <property type="entry name" value="Cyclin-like"/>
    <property type="match status" value="2"/>
</dbReference>
<dbReference type="CDD" id="cd20507">
    <property type="entry name" value="CYCLIN_CCNB1-like_rpt1"/>
    <property type="match status" value="1"/>
</dbReference>
<dbReference type="InterPro" id="IPR039361">
    <property type="entry name" value="Cyclin"/>
</dbReference>
<dbReference type="OMA" id="AEDWADP"/>
<dbReference type="InterPro" id="IPR048258">
    <property type="entry name" value="Cyclins_cyclin-box"/>
</dbReference>
<dbReference type="Gene3D" id="1.10.472.10">
    <property type="entry name" value="Cyclin-like"/>
    <property type="match status" value="2"/>
</dbReference>
<dbReference type="SMART" id="SM01332">
    <property type="entry name" value="Cyclin_C"/>
    <property type="match status" value="1"/>
</dbReference>
<dbReference type="HOGENOM" id="CLU_020695_2_1_1"/>
<dbReference type="InterPro" id="IPR013763">
    <property type="entry name" value="Cyclin-like_dom"/>
</dbReference>
<dbReference type="OrthoDB" id="5590282at2759"/>
<feature type="non-terminal residue" evidence="3">
    <location>
        <position position="1"/>
    </location>
</feature>
<dbReference type="AlphaFoldDB" id="N6SZY7"/>
<dbReference type="PANTHER" id="PTHR10177">
    <property type="entry name" value="CYCLINS"/>
    <property type="match status" value="1"/>
</dbReference>
<keyword evidence="1" id="KW-0195">Cyclin</keyword>
<evidence type="ECO:0000256" key="1">
    <source>
        <dbReference type="RuleBase" id="RU000383"/>
    </source>
</evidence>
<protein>
    <submittedName>
        <fullName evidence="3">Uncharacterized protein</fullName>
    </submittedName>
</protein>
<dbReference type="GO" id="GO:0051301">
    <property type="term" value="P:cell division"/>
    <property type="evidence" value="ECO:0007669"/>
    <property type="project" value="UniProtKB-ARBA"/>
</dbReference>
<dbReference type="GO" id="GO:0005634">
    <property type="term" value="C:nucleus"/>
    <property type="evidence" value="ECO:0007669"/>
    <property type="project" value="UniProtKB-ARBA"/>
</dbReference>
<dbReference type="InterPro" id="IPR004367">
    <property type="entry name" value="Cyclin_C-dom"/>
</dbReference>
<evidence type="ECO:0000256" key="2">
    <source>
        <dbReference type="SAM" id="MobiDB-lite"/>
    </source>
</evidence>
<dbReference type="PROSITE" id="PS00292">
    <property type="entry name" value="CYCLINS"/>
    <property type="match status" value="1"/>
</dbReference>
<dbReference type="Pfam" id="PF00134">
    <property type="entry name" value="Cyclin_N"/>
    <property type="match status" value="1"/>
</dbReference>
<dbReference type="GO" id="GO:0000278">
    <property type="term" value="P:mitotic cell cycle"/>
    <property type="evidence" value="ECO:0007669"/>
    <property type="project" value="UniProtKB-ARBA"/>
</dbReference>
<sequence length="435" mass="48571">MPIDPGGPAAPGRPINPLSPDIMGSRPPIVSGVRGQENAASRLLIKQGLVSERPVQPVRRGALGEVGNKINAGCLNAVVAGKAQAAKPAVVTKARNLKSCKENAGAKTVRQESVVLSKKILEEAKNKAEAAALITAPEVRKSSLKYPDPDQNSRDDPQMVTEYVEDILEYLRQLEVKFPLKEKLLDSTKITSKMRSTLVNWLVDVHQNFNLELDTLHLCVSLVDRYLQVNKTITKSIYQLVGTASLLLACKYEEIYVPELDDFVYICDNAFTKKQLLQMEIDIVQKLDFRMGWPLSVYFLRRYSKLAVVKPEQHTLAKYILELSLLEYDMVQVKPSLQAAAACCLSIAVMNEVSEPSKVWKPALAYHTKYKYSDLKNVIYQLAQILTKAENAAFQKIPEKYSQPKYSKISLNYKLNGPLLRKLTASPGLNTVVRK</sequence>
<organism evidence="3">
    <name type="scientific">Dendroctonus ponderosae</name>
    <name type="common">Mountain pine beetle</name>
    <dbReference type="NCBI Taxonomy" id="77166"/>
    <lineage>
        <taxon>Eukaryota</taxon>
        <taxon>Metazoa</taxon>
        <taxon>Ecdysozoa</taxon>
        <taxon>Arthropoda</taxon>
        <taxon>Hexapoda</taxon>
        <taxon>Insecta</taxon>
        <taxon>Pterygota</taxon>
        <taxon>Neoptera</taxon>
        <taxon>Endopterygota</taxon>
        <taxon>Coleoptera</taxon>
        <taxon>Polyphaga</taxon>
        <taxon>Cucujiformia</taxon>
        <taxon>Curculionidae</taxon>
        <taxon>Scolytinae</taxon>
        <taxon>Dendroctonus</taxon>
    </lineage>
</organism>
<comment type="similarity">
    <text evidence="1">Belongs to the cyclin family.</text>
</comment>
<proteinExistence type="inferred from homology"/>
<name>N6SZY7_DENPD</name>
<feature type="region of interest" description="Disordered" evidence="2">
    <location>
        <begin position="1"/>
        <end position="28"/>
    </location>
</feature>
<gene>
    <name evidence="3" type="ORF">YQE_12488</name>
</gene>
<dbReference type="FunFam" id="1.10.472.10:FF:000001">
    <property type="entry name" value="G2/mitotic-specific cyclin"/>
    <property type="match status" value="1"/>
</dbReference>
<dbReference type="InterPro" id="IPR036915">
    <property type="entry name" value="Cyclin-like_sf"/>
</dbReference>
<evidence type="ECO:0000313" key="3">
    <source>
        <dbReference type="EMBL" id="ENN70823.1"/>
    </source>
</evidence>
<dbReference type="InterPro" id="IPR006671">
    <property type="entry name" value="Cyclin_N"/>
</dbReference>